<dbReference type="Pfam" id="PF05275">
    <property type="entry name" value="CopB"/>
    <property type="match status" value="1"/>
</dbReference>
<evidence type="ECO:0000313" key="1">
    <source>
        <dbReference type="EMBL" id="GAN44563.1"/>
    </source>
</evidence>
<dbReference type="AlphaFoldDB" id="A0A0K8QML8"/>
<dbReference type="GO" id="GO:0006878">
    <property type="term" value="P:intracellular copper ion homeostasis"/>
    <property type="evidence" value="ECO:0007669"/>
    <property type="project" value="InterPro"/>
</dbReference>
<dbReference type="InterPro" id="IPR007939">
    <property type="entry name" value="Cu-R_B_prcur"/>
</dbReference>
<name>A0A0K8QML8_9GAMM</name>
<dbReference type="STRING" id="1475481.GCA_000953855_01295"/>
<proteinExistence type="predicted"/>
<dbReference type="EMBL" id="DF952378">
    <property type="protein sequence ID" value="GAN44563.1"/>
    <property type="molecule type" value="Genomic_DNA"/>
</dbReference>
<gene>
    <name evidence="1" type="ORF">MBSD_1098</name>
    <name evidence="2" type="ORF">MBSD_n1278</name>
</gene>
<evidence type="ECO:0000313" key="2">
    <source>
        <dbReference type="EMBL" id="GAP65976.1"/>
    </source>
</evidence>
<reference evidence="1" key="1">
    <citation type="submission" date="2015-03" db="EMBL/GenBank/DDBJ databases">
        <title>Draft genome sequence of Mizugakiibacter sediminis skMP5.</title>
        <authorList>
            <person name="Watanabe T."/>
            <person name="Kojima H."/>
            <person name="Fukui M."/>
        </authorList>
    </citation>
    <scope>NUCLEOTIDE SEQUENCE</scope>
    <source>
        <strain evidence="1">SkMP5</strain>
    </source>
</reference>
<dbReference type="EMBL" id="DF970179">
    <property type="protein sequence ID" value="GAP65976.1"/>
    <property type="molecule type" value="Genomic_DNA"/>
</dbReference>
<sequence>MSKAMEMHDDAVLAMLRLDRLEHFDGDASGTAWDAQGWIGGDFDKLWFKTEGERAGGRTEDARAELLWDHAFATWWNRQLGLRRDFGAGPGRNWVAFGVAGLAPYWFELQATAYVGEQGRTALRFEADYELLITQRLILQPRLEANAYGKADPRRGIGAGLSDAEAGLRLRYEIRREFAPYLGVEWVRRFGASAGLARDRGEPAMDRRWVAGVRVWF</sequence>
<dbReference type="GO" id="GO:0005507">
    <property type="term" value="F:copper ion binding"/>
    <property type="evidence" value="ECO:0007669"/>
    <property type="project" value="InterPro"/>
</dbReference>
<evidence type="ECO:0000313" key="3">
    <source>
        <dbReference type="Proteomes" id="UP000253740"/>
    </source>
</evidence>
<dbReference type="Proteomes" id="UP000253740">
    <property type="component" value="Unassembled WGS sequence"/>
</dbReference>
<keyword evidence="3" id="KW-1185">Reference proteome</keyword>
<dbReference type="GO" id="GO:0009279">
    <property type="term" value="C:cell outer membrane"/>
    <property type="evidence" value="ECO:0007669"/>
    <property type="project" value="InterPro"/>
</dbReference>
<protein>
    <submittedName>
        <fullName evidence="1">Copper resistance protein CopB</fullName>
    </submittedName>
</protein>
<dbReference type="HOGENOM" id="CLU_042913_1_0_6"/>
<reference evidence="2" key="2">
    <citation type="submission" date="2015-08" db="EMBL/GenBank/DDBJ databases">
        <title>Complete DNA Sequence of Pseudomonas syringae pv. actinidiae, the Causal Agent of Kiwifruit Canker Disease.</title>
        <authorList>
            <person name="Rikkerink E.H.A."/>
            <person name="Fineran P.C."/>
        </authorList>
    </citation>
    <scope>NUCLEOTIDE SEQUENCE</scope>
    <source>
        <strain evidence="2">SkMP5</strain>
    </source>
</reference>
<accession>A0A0K8QML8</accession>
<organism evidence="2">
    <name type="scientific">Mizugakiibacter sediminis</name>
    <dbReference type="NCBI Taxonomy" id="1475481"/>
    <lineage>
        <taxon>Bacteria</taxon>
        <taxon>Pseudomonadati</taxon>
        <taxon>Pseudomonadota</taxon>
        <taxon>Gammaproteobacteria</taxon>
        <taxon>Lysobacterales</taxon>
        <taxon>Rhodanobacteraceae</taxon>
        <taxon>Mizugakiibacter</taxon>
    </lineage>
</organism>